<feature type="compositionally biased region" description="Basic residues" evidence="3">
    <location>
        <begin position="226"/>
        <end position="251"/>
    </location>
</feature>
<dbReference type="SMART" id="SM00239">
    <property type="entry name" value="C2"/>
    <property type="match status" value="1"/>
</dbReference>
<dbReference type="CDD" id="cd00030">
    <property type="entry name" value="C2"/>
    <property type="match status" value="1"/>
</dbReference>
<accession>A0AAD4HA83</accession>
<organism evidence="6 7">
    <name type="scientific">Linnemannia exigua</name>
    <dbReference type="NCBI Taxonomy" id="604196"/>
    <lineage>
        <taxon>Eukaryota</taxon>
        <taxon>Fungi</taxon>
        <taxon>Fungi incertae sedis</taxon>
        <taxon>Mucoromycota</taxon>
        <taxon>Mortierellomycotina</taxon>
        <taxon>Mortierellomycetes</taxon>
        <taxon>Mortierellales</taxon>
        <taxon>Mortierellaceae</taxon>
        <taxon>Linnemannia</taxon>
    </lineage>
</organism>
<protein>
    <recommendedName>
        <fullName evidence="5">C2 domain-containing protein</fullName>
    </recommendedName>
</protein>
<sequence>MKFTTIATAFLAPIIAMAASISEDSVVGEGAINIAATNAGQLYVRLNSASGLRDKDLVGKSDPYFELWLEKAYKSRTKDNKGLNPVYDQTFCFYVRPGQNKLYIRAVDKDTFSDDKIGETSISLNQVMASKSVGPQDYDLPKWFGLRSDGKECEKFLLYSSMEARAAAAAAPAADAVVAAPAQEAFQVPAAAQQDQAATPTSTYDQDQDEDDIDNADGDDQSALWGKKKHHKHHKHHKHKHHKHHHHKHHHKDECCIKYVTITSIPECKPEPTYLPKPLESADTGAGVAAEVEAIMEAWNPPPALA</sequence>
<proteinExistence type="predicted"/>
<dbReference type="PANTHER" id="PTHR46502">
    <property type="entry name" value="C2 DOMAIN-CONTAINING"/>
    <property type="match status" value="1"/>
</dbReference>
<keyword evidence="4" id="KW-0732">Signal</keyword>
<dbReference type="PROSITE" id="PS50004">
    <property type="entry name" value="C2"/>
    <property type="match status" value="1"/>
</dbReference>
<evidence type="ECO:0000313" key="6">
    <source>
        <dbReference type="EMBL" id="KAG0281548.1"/>
    </source>
</evidence>
<gene>
    <name evidence="6" type="ORF">BGZ95_002356</name>
</gene>
<feature type="signal peptide" evidence="4">
    <location>
        <begin position="1"/>
        <end position="18"/>
    </location>
</feature>
<dbReference type="SUPFAM" id="SSF49562">
    <property type="entry name" value="C2 domain (Calcium/lipid-binding domain, CaLB)"/>
    <property type="match status" value="1"/>
</dbReference>
<name>A0AAD4HA83_9FUNG</name>
<evidence type="ECO:0000256" key="3">
    <source>
        <dbReference type="SAM" id="MobiDB-lite"/>
    </source>
</evidence>
<keyword evidence="2" id="KW-0106">Calcium</keyword>
<keyword evidence="7" id="KW-1185">Reference proteome</keyword>
<reference evidence="6" key="1">
    <citation type="journal article" date="2020" name="Fungal Divers.">
        <title>Resolving the Mortierellaceae phylogeny through synthesis of multi-gene phylogenetics and phylogenomics.</title>
        <authorList>
            <person name="Vandepol N."/>
            <person name="Liber J."/>
            <person name="Desiro A."/>
            <person name="Na H."/>
            <person name="Kennedy M."/>
            <person name="Barry K."/>
            <person name="Grigoriev I.V."/>
            <person name="Miller A.N."/>
            <person name="O'Donnell K."/>
            <person name="Stajich J.E."/>
            <person name="Bonito G."/>
        </authorList>
    </citation>
    <scope>NUCLEOTIDE SEQUENCE</scope>
    <source>
        <strain evidence="6">NRRL 28262</strain>
    </source>
</reference>
<dbReference type="PANTHER" id="PTHR46502:SF2">
    <property type="entry name" value="16 KDA PHLOEM PROTEIN 2"/>
    <property type="match status" value="1"/>
</dbReference>
<feature type="chain" id="PRO_5042094042" description="C2 domain-containing protein" evidence="4">
    <location>
        <begin position="19"/>
        <end position="306"/>
    </location>
</feature>
<feature type="region of interest" description="Disordered" evidence="3">
    <location>
        <begin position="189"/>
        <end position="251"/>
    </location>
</feature>
<feature type="domain" description="C2" evidence="5">
    <location>
        <begin position="28"/>
        <end position="138"/>
    </location>
</feature>
<evidence type="ECO:0000259" key="5">
    <source>
        <dbReference type="PROSITE" id="PS50004"/>
    </source>
</evidence>
<dbReference type="Gene3D" id="2.60.40.150">
    <property type="entry name" value="C2 domain"/>
    <property type="match status" value="1"/>
</dbReference>
<comment type="caution">
    <text evidence="6">The sequence shown here is derived from an EMBL/GenBank/DDBJ whole genome shotgun (WGS) entry which is preliminary data.</text>
</comment>
<evidence type="ECO:0000256" key="2">
    <source>
        <dbReference type="ARBA" id="ARBA00022837"/>
    </source>
</evidence>
<dbReference type="InterPro" id="IPR035892">
    <property type="entry name" value="C2_domain_sf"/>
</dbReference>
<dbReference type="InterPro" id="IPR000008">
    <property type="entry name" value="C2_dom"/>
</dbReference>
<keyword evidence="1" id="KW-0479">Metal-binding</keyword>
<evidence type="ECO:0000256" key="4">
    <source>
        <dbReference type="SAM" id="SignalP"/>
    </source>
</evidence>
<evidence type="ECO:0000313" key="7">
    <source>
        <dbReference type="Proteomes" id="UP001194580"/>
    </source>
</evidence>
<evidence type="ECO:0000256" key="1">
    <source>
        <dbReference type="ARBA" id="ARBA00022723"/>
    </source>
</evidence>
<dbReference type="Proteomes" id="UP001194580">
    <property type="component" value="Unassembled WGS sequence"/>
</dbReference>
<feature type="compositionally biased region" description="Acidic residues" evidence="3">
    <location>
        <begin position="206"/>
        <end position="220"/>
    </location>
</feature>
<dbReference type="GO" id="GO:0046872">
    <property type="term" value="F:metal ion binding"/>
    <property type="evidence" value="ECO:0007669"/>
    <property type="project" value="UniProtKB-KW"/>
</dbReference>
<dbReference type="AlphaFoldDB" id="A0AAD4HA83"/>
<dbReference type="Pfam" id="PF00168">
    <property type="entry name" value="C2"/>
    <property type="match status" value="1"/>
</dbReference>
<dbReference type="EMBL" id="JAAAIL010000015">
    <property type="protein sequence ID" value="KAG0281548.1"/>
    <property type="molecule type" value="Genomic_DNA"/>
</dbReference>
<feature type="compositionally biased region" description="Low complexity" evidence="3">
    <location>
        <begin position="189"/>
        <end position="198"/>
    </location>
</feature>